<gene>
    <name evidence="7" type="ORF">OVN18_08740</name>
</gene>
<feature type="transmembrane region" description="Helical" evidence="6">
    <location>
        <begin position="57"/>
        <end position="78"/>
    </location>
</feature>
<feature type="transmembrane region" description="Helical" evidence="6">
    <location>
        <begin position="24"/>
        <end position="51"/>
    </location>
</feature>
<keyword evidence="8" id="KW-1185">Reference proteome</keyword>
<feature type="transmembrane region" description="Helical" evidence="6">
    <location>
        <begin position="357"/>
        <end position="379"/>
    </location>
</feature>
<feature type="transmembrane region" description="Helical" evidence="6">
    <location>
        <begin position="469"/>
        <end position="489"/>
    </location>
</feature>
<name>A0A9E8MJE6_9MICO</name>
<dbReference type="InterPro" id="IPR002293">
    <property type="entry name" value="AA/rel_permease1"/>
</dbReference>
<evidence type="ECO:0000256" key="2">
    <source>
        <dbReference type="ARBA" id="ARBA00022475"/>
    </source>
</evidence>
<feature type="transmembrane region" description="Helical" evidence="6">
    <location>
        <begin position="98"/>
        <end position="122"/>
    </location>
</feature>
<dbReference type="Gene3D" id="1.20.1740.10">
    <property type="entry name" value="Amino acid/polyamine transporter I"/>
    <property type="match status" value="1"/>
</dbReference>
<reference evidence="7" key="1">
    <citation type="submission" date="2022-11" db="EMBL/GenBank/DDBJ databases">
        <title>Description of Microcella daejonensis nov. sp, isolated from riverside soil.</title>
        <authorList>
            <person name="Molina K.M."/>
            <person name="Kim S.B."/>
        </authorList>
    </citation>
    <scope>NUCLEOTIDE SEQUENCE</scope>
    <source>
        <strain evidence="7">MMS21-STM12</strain>
    </source>
</reference>
<feature type="transmembrane region" description="Helical" evidence="6">
    <location>
        <begin position="385"/>
        <end position="413"/>
    </location>
</feature>
<feature type="transmembrane region" description="Helical" evidence="6">
    <location>
        <begin position="425"/>
        <end position="449"/>
    </location>
</feature>
<evidence type="ECO:0000313" key="7">
    <source>
        <dbReference type="EMBL" id="WAB80654.1"/>
    </source>
</evidence>
<dbReference type="GO" id="GO:0005886">
    <property type="term" value="C:plasma membrane"/>
    <property type="evidence" value="ECO:0007669"/>
    <property type="project" value="UniProtKB-SubCell"/>
</dbReference>
<accession>A0A9E8MJE6</accession>
<evidence type="ECO:0000256" key="1">
    <source>
        <dbReference type="ARBA" id="ARBA00004651"/>
    </source>
</evidence>
<keyword evidence="5 6" id="KW-0472">Membrane</keyword>
<dbReference type="GO" id="GO:0022857">
    <property type="term" value="F:transmembrane transporter activity"/>
    <property type="evidence" value="ECO:0007669"/>
    <property type="project" value="InterPro"/>
</dbReference>
<feature type="transmembrane region" description="Helical" evidence="6">
    <location>
        <begin position="142"/>
        <end position="161"/>
    </location>
</feature>
<keyword evidence="2" id="KW-1003">Cell membrane</keyword>
<keyword evidence="4 6" id="KW-1133">Transmembrane helix</keyword>
<dbReference type="PANTHER" id="PTHR42770">
    <property type="entry name" value="AMINO ACID TRANSPORTER-RELATED"/>
    <property type="match status" value="1"/>
</dbReference>
<dbReference type="Pfam" id="PF13520">
    <property type="entry name" value="AA_permease_2"/>
    <property type="match status" value="1"/>
</dbReference>
<keyword evidence="3 6" id="KW-0812">Transmembrane</keyword>
<dbReference type="InterPro" id="IPR050367">
    <property type="entry name" value="APC_superfamily"/>
</dbReference>
<evidence type="ECO:0000256" key="6">
    <source>
        <dbReference type="SAM" id="Phobius"/>
    </source>
</evidence>
<evidence type="ECO:0000256" key="4">
    <source>
        <dbReference type="ARBA" id="ARBA00022989"/>
    </source>
</evidence>
<dbReference type="RefSeq" id="WP_267780333.1">
    <property type="nucleotide sequence ID" value="NZ_CP113089.1"/>
</dbReference>
<comment type="subcellular location">
    <subcellularLocation>
        <location evidence="1">Cell membrane</location>
        <topology evidence="1">Multi-pass membrane protein</topology>
    </subcellularLocation>
</comment>
<feature type="transmembrane region" description="Helical" evidence="6">
    <location>
        <begin position="208"/>
        <end position="236"/>
    </location>
</feature>
<feature type="transmembrane region" description="Helical" evidence="6">
    <location>
        <begin position="168"/>
        <end position="188"/>
    </location>
</feature>
<feature type="transmembrane region" description="Helical" evidence="6">
    <location>
        <begin position="248"/>
        <end position="269"/>
    </location>
</feature>
<organism evidence="7 8">
    <name type="scientific">Microcella daejeonensis</name>
    <dbReference type="NCBI Taxonomy" id="2994971"/>
    <lineage>
        <taxon>Bacteria</taxon>
        <taxon>Bacillati</taxon>
        <taxon>Actinomycetota</taxon>
        <taxon>Actinomycetes</taxon>
        <taxon>Micrococcales</taxon>
        <taxon>Microbacteriaceae</taxon>
        <taxon>Microcella</taxon>
    </lineage>
</organism>
<dbReference type="EMBL" id="CP113089">
    <property type="protein sequence ID" value="WAB80654.1"/>
    <property type="molecule type" value="Genomic_DNA"/>
</dbReference>
<sequence>MTHQTPAAGTAPAARDSALRPGRLGVLGIVFFVVAASAPLIGITGAVPVAMLLGTGAAVPGAYLAVGLTLLLFSVGYATMSRSMTNSGAFFAYVGKGLGVRAGVAAAFAALLAYLTIQLAIYGFFGVVVSGFAAGLGLDLPWYVWSILVWAIVSALSLLSVDVGAKVLGVMLVLEVIVLLVAAIAMLANGGPEGWMLAASFSPDQVFAGGFAGTAGIALAFAFASFIGFEATAIYGEEAKDPKRTVPLATYISIVVISVLFAIVSFAMVTGMGASQVADRVIELSGGLADPAGVLFGLTEQYVGGWLTVGMGILVITSLFAGLLAFQNAASRYFFALGRGGVLPAAVARTNTAGAPIIGVAITSAVALLVMIVFAVAGLDPFANLFSWMSSVTVIAIVLVEILVSAAVIRYFMAHEGGTVWSTKIAPGLSILALGVGLYLLMSRFNLLAGTAPEGVDPSLPESAWQLNALGWLLVLLPFVLLVVGYVIARTGGRRSEQLVKDFAS</sequence>
<evidence type="ECO:0000256" key="5">
    <source>
        <dbReference type="ARBA" id="ARBA00023136"/>
    </source>
</evidence>
<feature type="transmembrane region" description="Helical" evidence="6">
    <location>
        <begin position="303"/>
        <end position="326"/>
    </location>
</feature>
<dbReference type="PANTHER" id="PTHR42770:SF16">
    <property type="entry name" value="AMINO ACID PERMEASE"/>
    <property type="match status" value="1"/>
</dbReference>
<proteinExistence type="predicted"/>
<protein>
    <submittedName>
        <fullName evidence="7">APC family permease</fullName>
    </submittedName>
</protein>
<dbReference type="Proteomes" id="UP001164706">
    <property type="component" value="Chromosome"/>
</dbReference>
<dbReference type="PIRSF" id="PIRSF006060">
    <property type="entry name" value="AA_transporter"/>
    <property type="match status" value="1"/>
</dbReference>
<dbReference type="KEGG" id="mdb:OVN18_08740"/>
<dbReference type="AlphaFoldDB" id="A0A9E8MJE6"/>
<evidence type="ECO:0000313" key="8">
    <source>
        <dbReference type="Proteomes" id="UP001164706"/>
    </source>
</evidence>
<evidence type="ECO:0000256" key="3">
    <source>
        <dbReference type="ARBA" id="ARBA00022692"/>
    </source>
</evidence>